<dbReference type="EMBL" id="FNTV01000001">
    <property type="protein sequence ID" value="SEE95249.1"/>
    <property type="molecule type" value="Genomic_DNA"/>
</dbReference>
<organism evidence="1 2">
    <name type="scientific">Arthrobacter alpinus</name>
    <dbReference type="NCBI Taxonomy" id="656366"/>
    <lineage>
        <taxon>Bacteria</taxon>
        <taxon>Bacillati</taxon>
        <taxon>Actinomycetota</taxon>
        <taxon>Actinomycetes</taxon>
        <taxon>Micrococcales</taxon>
        <taxon>Micrococcaceae</taxon>
        <taxon>Arthrobacter</taxon>
    </lineage>
</organism>
<name>A0A1H5N0V0_9MICC</name>
<dbReference type="AlphaFoldDB" id="A0A1H5N0V0"/>
<accession>A0A1H5N0V0</accession>
<dbReference type="RefSeq" id="WP_074712468.1">
    <property type="nucleotide sequence ID" value="NZ_FNTV01000001.1"/>
</dbReference>
<reference evidence="1 2" key="1">
    <citation type="submission" date="2016-10" db="EMBL/GenBank/DDBJ databases">
        <authorList>
            <person name="de Groot N.N."/>
        </authorList>
    </citation>
    <scope>NUCLEOTIDE SEQUENCE [LARGE SCALE GENOMIC DNA]</scope>
    <source>
        <strain evidence="1 2">DSM 22274</strain>
    </source>
</reference>
<evidence type="ECO:0000313" key="2">
    <source>
        <dbReference type="Proteomes" id="UP000182725"/>
    </source>
</evidence>
<proteinExistence type="predicted"/>
<evidence type="ECO:0000313" key="1">
    <source>
        <dbReference type="EMBL" id="SEE95249.1"/>
    </source>
</evidence>
<gene>
    <name evidence="1" type="ORF">SAMN04489740_3295</name>
</gene>
<sequence length="141" mass="14708">MGFSISNAALRLVSGGFILNSGINKLNLPAEHAAGLQEMAQRAIPQVGHLKPEQFGKYLSYSEIGLGALILTPFIPSRLAGLALGAFSGGLVATYLKTPGMTEADGVRPTVAGTPLAKDFWLAGIAVALLFNRKRAASNSQ</sequence>
<dbReference type="Proteomes" id="UP000182725">
    <property type="component" value="Unassembled WGS sequence"/>
</dbReference>
<protein>
    <submittedName>
        <fullName evidence="1">DoxX protein</fullName>
    </submittedName>
</protein>